<dbReference type="GO" id="GO:0003677">
    <property type="term" value="F:DNA binding"/>
    <property type="evidence" value="ECO:0007669"/>
    <property type="project" value="UniProtKB-KW"/>
</dbReference>
<feature type="domain" description="HTH lysR-type" evidence="5">
    <location>
        <begin position="24"/>
        <end position="81"/>
    </location>
</feature>
<accession>A0ABU2ACD2</accession>
<reference evidence="6 7" key="1">
    <citation type="submission" date="2023-07" db="EMBL/GenBank/DDBJ databases">
        <title>Sorghum-associated microbial communities from plants grown in Nebraska, USA.</title>
        <authorList>
            <person name="Schachtman D."/>
        </authorList>
    </citation>
    <scope>NUCLEOTIDE SEQUENCE [LARGE SCALE GENOMIC DNA]</scope>
    <source>
        <strain evidence="6 7">BE316</strain>
    </source>
</reference>
<keyword evidence="2" id="KW-0805">Transcription regulation</keyword>
<dbReference type="Gene3D" id="1.10.10.10">
    <property type="entry name" value="Winged helix-like DNA-binding domain superfamily/Winged helix DNA-binding domain"/>
    <property type="match status" value="1"/>
</dbReference>
<dbReference type="Pfam" id="PF00126">
    <property type="entry name" value="HTH_1"/>
    <property type="match status" value="1"/>
</dbReference>
<dbReference type="Gene3D" id="3.40.190.290">
    <property type="match status" value="1"/>
</dbReference>
<comment type="caution">
    <text evidence="6">The sequence shown here is derived from an EMBL/GenBank/DDBJ whole genome shotgun (WGS) entry which is preliminary data.</text>
</comment>
<dbReference type="SUPFAM" id="SSF46785">
    <property type="entry name" value="Winged helix' DNA-binding domain"/>
    <property type="match status" value="1"/>
</dbReference>
<organism evidence="6 7">
    <name type="scientific">Roseateles asaccharophilus</name>
    <dbReference type="NCBI Taxonomy" id="582607"/>
    <lineage>
        <taxon>Bacteria</taxon>
        <taxon>Pseudomonadati</taxon>
        <taxon>Pseudomonadota</taxon>
        <taxon>Betaproteobacteria</taxon>
        <taxon>Burkholderiales</taxon>
        <taxon>Sphaerotilaceae</taxon>
        <taxon>Roseateles</taxon>
    </lineage>
</organism>
<comment type="similarity">
    <text evidence="1">Belongs to the LysR transcriptional regulatory family.</text>
</comment>
<dbReference type="InterPro" id="IPR005119">
    <property type="entry name" value="LysR_subst-bd"/>
</dbReference>
<sequence>MVMQDSMAHGSAPKQAEDFVVQRLTLRQLRVLLALADKGSISAAADALHVTQPAVSKTLSELESGLGQTLFVRRGRSIRATALCERLLLLARKLQADLRRGGEEVASLARGVSGDLLLGATNAALADLLPDAVTALKTESPGVAVSVRTHSLASMFDDLRQGRLDLVIARVQGTDVPADLERIQLMHQQEVLVISQCHPLATSRHLSWEVLAQQSWIWPLPGTRMRTLQDAKFHSLDLALPTNLFQTDDLMVTISMMRRMPLVGYLPGSIARVAAREGHVRILALENARLPLDEMCAWHMREPQGELVERFKQLLLAAAARLESET</sequence>
<dbReference type="EMBL" id="JAVDXV010000008">
    <property type="protein sequence ID" value="MDR7334862.1"/>
    <property type="molecule type" value="Genomic_DNA"/>
</dbReference>
<keyword evidence="4" id="KW-0804">Transcription</keyword>
<evidence type="ECO:0000259" key="5">
    <source>
        <dbReference type="PROSITE" id="PS50931"/>
    </source>
</evidence>
<keyword evidence="3 6" id="KW-0238">DNA-binding</keyword>
<evidence type="ECO:0000313" key="7">
    <source>
        <dbReference type="Proteomes" id="UP001180825"/>
    </source>
</evidence>
<dbReference type="InterPro" id="IPR036390">
    <property type="entry name" value="WH_DNA-bd_sf"/>
</dbReference>
<dbReference type="PROSITE" id="PS50931">
    <property type="entry name" value="HTH_LYSR"/>
    <property type="match status" value="1"/>
</dbReference>
<dbReference type="PANTHER" id="PTHR30346:SF9">
    <property type="entry name" value="LYSR FAMILY TRANSCRIPTIONAL REGULATOR"/>
    <property type="match status" value="1"/>
</dbReference>
<protein>
    <submittedName>
        <fullName evidence="6">DNA-binding transcriptional LysR family regulator</fullName>
    </submittedName>
</protein>
<dbReference type="InterPro" id="IPR000847">
    <property type="entry name" value="LysR_HTH_N"/>
</dbReference>
<dbReference type="PRINTS" id="PR00039">
    <property type="entry name" value="HTHLYSR"/>
</dbReference>
<evidence type="ECO:0000256" key="4">
    <source>
        <dbReference type="ARBA" id="ARBA00023163"/>
    </source>
</evidence>
<gene>
    <name evidence="6" type="ORF">J2X21_004026</name>
</gene>
<keyword evidence="7" id="KW-1185">Reference proteome</keyword>
<evidence type="ECO:0000256" key="1">
    <source>
        <dbReference type="ARBA" id="ARBA00009437"/>
    </source>
</evidence>
<evidence type="ECO:0000313" key="6">
    <source>
        <dbReference type="EMBL" id="MDR7334862.1"/>
    </source>
</evidence>
<dbReference type="RefSeq" id="WP_310331550.1">
    <property type="nucleotide sequence ID" value="NZ_JAVDXV010000008.1"/>
</dbReference>
<name>A0ABU2ACD2_9BURK</name>
<evidence type="ECO:0000256" key="3">
    <source>
        <dbReference type="ARBA" id="ARBA00023125"/>
    </source>
</evidence>
<dbReference type="InterPro" id="IPR036388">
    <property type="entry name" value="WH-like_DNA-bd_sf"/>
</dbReference>
<dbReference type="SUPFAM" id="SSF53850">
    <property type="entry name" value="Periplasmic binding protein-like II"/>
    <property type="match status" value="1"/>
</dbReference>
<dbReference type="Pfam" id="PF03466">
    <property type="entry name" value="LysR_substrate"/>
    <property type="match status" value="1"/>
</dbReference>
<evidence type="ECO:0000256" key="2">
    <source>
        <dbReference type="ARBA" id="ARBA00023015"/>
    </source>
</evidence>
<proteinExistence type="inferred from homology"/>
<dbReference type="PANTHER" id="PTHR30346">
    <property type="entry name" value="TRANSCRIPTIONAL DUAL REGULATOR HCAR-RELATED"/>
    <property type="match status" value="1"/>
</dbReference>
<dbReference type="Proteomes" id="UP001180825">
    <property type="component" value="Unassembled WGS sequence"/>
</dbReference>